<dbReference type="EMBL" id="CM042046">
    <property type="protein sequence ID" value="KAI3677346.1"/>
    <property type="molecule type" value="Genomic_DNA"/>
</dbReference>
<organism evidence="1 2">
    <name type="scientific">Smallanthus sonchifolius</name>
    <dbReference type="NCBI Taxonomy" id="185202"/>
    <lineage>
        <taxon>Eukaryota</taxon>
        <taxon>Viridiplantae</taxon>
        <taxon>Streptophyta</taxon>
        <taxon>Embryophyta</taxon>
        <taxon>Tracheophyta</taxon>
        <taxon>Spermatophyta</taxon>
        <taxon>Magnoliopsida</taxon>
        <taxon>eudicotyledons</taxon>
        <taxon>Gunneridae</taxon>
        <taxon>Pentapetalae</taxon>
        <taxon>asterids</taxon>
        <taxon>campanulids</taxon>
        <taxon>Asterales</taxon>
        <taxon>Asteraceae</taxon>
        <taxon>Asteroideae</taxon>
        <taxon>Heliantheae alliance</taxon>
        <taxon>Millerieae</taxon>
        <taxon>Smallanthus</taxon>
    </lineage>
</organism>
<reference evidence="1 2" key="2">
    <citation type="journal article" date="2022" name="Mol. Ecol. Resour.">
        <title>The genomes of chicory, endive, great burdock and yacon provide insights into Asteraceae paleo-polyploidization history and plant inulin production.</title>
        <authorList>
            <person name="Fan W."/>
            <person name="Wang S."/>
            <person name="Wang H."/>
            <person name="Wang A."/>
            <person name="Jiang F."/>
            <person name="Liu H."/>
            <person name="Zhao H."/>
            <person name="Xu D."/>
            <person name="Zhang Y."/>
        </authorList>
    </citation>
    <scope>NUCLEOTIDE SEQUENCE [LARGE SCALE GENOMIC DNA]</scope>
    <source>
        <strain evidence="2">cv. Yunnan</strain>
        <tissue evidence="1">Leaves</tissue>
    </source>
</reference>
<keyword evidence="2" id="KW-1185">Reference proteome</keyword>
<sequence>MESCHDNYTFCFILNTPLPHSRPCSFLFWICNKNLPSFLQHPSSMADFSQTQRILLLIDLNPLLQTLTLITSPPTFFYPSNSSSLPFPLFLQHLYSPTASLSFNSPSQTLDSLSNTLNFISSTQFTSSPPICSHTVGALLQLVRDYDWDSDIHNISGKAHHDGMDVRSNLVILLSPVCKSLKSLAEFMCLDVSDNCLNNLDDYRARFRAIYDAFSARDIHFCWVDICNREEESEISELEHQSGLIGNDIRKFGWGFCSADSIVLGSALVSFGLIYPNIVVSSKLLESCGLDNMIRGQLNLEISDVSGKPLECKFWDHELLHLKGSSKPRIDGITRAWEIGSSKAQHLNPVNKVLGSLNDGVVKLHVTAVQKYTKYECSEEIASETFVVRSVESGKKGKDGLENLFADRVLELLAGENSKLFEKKTVPTWQIFLSFLYREGYWALLSLSNSNGDSYTGILKPFTIHSAVLLLLDNNHSFIQNSGGTNLLKNEKFPRGDTNFQKGTSPSGKYVHVGDGKRRKMKKHTYQDLTWSSFCKAAYEFADVDLAEVYFANGLKKSKKLKFLKCWMKEVKKHILSLNNMPHGPCQRGPDSNQQKETDK</sequence>
<name>A0ACB8Y1V6_9ASTR</name>
<evidence type="ECO:0000313" key="2">
    <source>
        <dbReference type="Proteomes" id="UP001056120"/>
    </source>
</evidence>
<reference evidence="2" key="1">
    <citation type="journal article" date="2022" name="Mol. Ecol. Resour.">
        <title>The genomes of chicory, endive, great burdock and yacon provide insights into Asteraceae palaeo-polyploidization history and plant inulin production.</title>
        <authorList>
            <person name="Fan W."/>
            <person name="Wang S."/>
            <person name="Wang H."/>
            <person name="Wang A."/>
            <person name="Jiang F."/>
            <person name="Liu H."/>
            <person name="Zhao H."/>
            <person name="Xu D."/>
            <person name="Zhang Y."/>
        </authorList>
    </citation>
    <scope>NUCLEOTIDE SEQUENCE [LARGE SCALE GENOMIC DNA]</scope>
    <source>
        <strain evidence="2">cv. Yunnan</strain>
    </source>
</reference>
<accession>A0ACB8Y1V6</accession>
<comment type="caution">
    <text evidence="1">The sequence shown here is derived from an EMBL/GenBank/DDBJ whole genome shotgun (WGS) entry which is preliminary data.</text>
</comment>
<proteinExistence type="predicted"/>
<evidence type="ECO:0000313" key="1">
    <source>
        <dbReference type="EMBL" id="KAI3677346.1"/>
    </source>
</evidence>
<dbReference type="Proteomes" id="UP001056120">
    <property type="component" value="Linkage Group LG29"/>
</dbReference>
<gene>
    <name evidence="1" type="ORF">L1987_86971</name>
</gene>
<protein>
    <submittedName>
        <fullName evidence="1">Uncharacterized protein</fullName>
    </submittedName>
</protein>